<feature type="compositionally biased region" description="Polar residues" evidence="10">
    <location>
        <begin position="117"/>
        <end position="131"/>
    </location>
</feature>
<keyword evidence="5 9" id="KW-0653">Protein transport</keyword>
<dbReference type="GO" id="GO:0031965">
    <property type="term" value="C:nuclear membrane"/>
    <property type="evidence" value="ECO:0007669"/>
    <property type="project" value="UniProtKB-UniRule"/>
</dbReference>
<evidence type="ECO:0000256" key="2">
    <source>
        <dbReference type="ARBA" id="ARBA00005573"/>
    </source>
</evidence>
<dbReference type="KEGG" id="bfu:BCIN_14g03050"/>
<dbReference type="GO" id="GO:0006606">
    <property type="term" value="P:protein import into nucleus"/>
    <property type="evidence" value="ECO:0007669"/>
    <property type="project" value="TreeGrafter"/>
</dbReference>
<keyword evidence="12" id="KW-1185">Reference proteome</keyword>
<evidence type="ECO:0000256" key="9">
    <source>
        <dbReference type="RuleBase" id="RU365073"/>
    </source>
</evidence>
<proteinExistence type="inferred from homology"/>
<evidence type="ECO:0000256" key="5">
    <source>
        <dbReference type="ARBA" id="ARBA00022927"/>
    </source>
</evidence>
<feature type="compositionally biased region" description="Low complexity" evidence="10">
    <location>
        <begin position="30"/>
        <end position="54"/>
    </location>
</feature>
<keyword evidence="6 9" id="KW-0811">Translocation</keyword>
<accession>A0A384K3B9</accession>
<dbReference type="RefSeq" id="XP_001551318.1">
    <property type="nucleotide sequence ID" value="XM_001551268.2"/>
</dbReference>
<dbReference type="GO" id="GO:0045893">
    <property type="term" value="P:positive regulation of DNA-templated transcription"/>
    <property type="evidence" value="ECO:0007669"/>
    <property type="project" value="TreeGrafter"/>
</dbReference>
<feature type="compositionally biased region" description="Acidic residues" evidence="10">
    <location>
        <begin position="158"/>
        <end position="177"/>
    </location>
</feature>
<feature type="region of interest" description="Disordered" evidence="10">
    <location>
        <begin position="1"/>
        <end position="177"/>
    </location>
</feature>
<feature type="compositionally biased region" description="Acidic residues" evidence="10">
    <location>
        <begin position="132"/>
        <end position="144"/>
    </location>
</feature>
<feature type="compositionally biased region" description="Low complexity" evidence="10">
    <location>
        <begin position="7"/>
        <end position="21"/>
    </location>
</feature>
<organism evidence="11 12">
    <name type="scientific">Botryotinia fuckeliana (strain B05.10)</name>
    <name type="common">Noble rot fungus</name>
    <name type="synonym">Botrytis cinerea</name>
    <dbReference type="NCBI Taxonomy" id="332648"/>
    <lineage>
        <taxon>Eukaryota</taxon>
        <taxon>Fungi</taxon>
        <taxon>Dikarya</taxon>
        <taxon>Ascomycota</taxon>
        <taxon>Pezizomycotina</taxon>
        <taxon>Leotiomycetes</taxon>
        <taxon>Helotiales</taxon>
        <taxon>Sclerotiniaceae</taxon>
        <taxon>Botrytis</taxon>
    </lineage>
</organism>
<dbReference type="AlphaFoldDB" id="A0A384K3B9"/>
<keyword evidence="9" id="KW-0472">Membrane</keyword>
<comment type="subunit">
    <text evidence="9">Component of the nuclear pore complex (NPC).</text>
</comment>
<comment type="function">
    <text evidence="9">Functions as a component of the nuclear pore complex (NPC).</text>
</comment>
<evidence type="ECO:0000256" key="3">
    <source>
        <dbReference type="ARBA" id="ARBA00022448"/>
    </source>
</evidence>
<evidence type="ECO:0000256" key="7">
    <source>
        <dbReference type="ARBA" id="ARBA00023132"/>
    </source>
</evidence>
<evidence type="ECO:0000256" key="10">
    <source>
        <dbReference type="SAM" id="MobiDB-lite"/>
    </source>
</evidence>
<feature type="compositionally biased region" description="Polar residues" evidence="10">
    <location>
        <begin position="74"/>
        <end position="110"/>
    </location>
</feature>
<dbReference type="VEuPathDB" id="FungiDB:Bcin14g03050"/>
<comment type="subcellular location">
    <subcellularLocation>
        <location evidence="1 9">Nucleus</location>
        <location evidence="1 9">Nuclear pore complex</location>
    </subcellularLocation>
</comment>
<dbReference type="PANTHER" id="PTHR13373:SF21">
    <property type="entry name" value="NUCLEAR PORE COMPLEX PROTEIN NUP85"/>
    <property type="match status" value="1"/>
</dbReference>
<feature type="compositionally biased region" description="Polar residues" evidence="10">
    <location>
        <begin position="55"/>
        <end position="67"/>
    </location>
</feature>
<dbReference type="PANTHER" id="PTHR13373">
    <property type="entry name" value="FROUNT PROTEIN-RELATED"/>
    <property type="match status" value="1"/>
</dbReference>
<dbReference type="EMBL" id="CP009818">
    <property type="protein sequence ID" value="ATZ57134.1"/>
    <property type="molecule type" value="Genomic_DNA"/>
</dbReference>
<keyword evidence="7 9" id="KW-0906">Nuclear pore complex</keyword>
<sequence>MPGFEYSSSPPSTPNRSTNSRFSFGTSNNPSTTPAGAPPSSAGSYTPAGPAPSSFLESTMQSPTPNKSAFGYSEYSQQSDFGHSQSDFGHSELQSPQFSSPLFTRPSSKPQRAVFGNKSQKSQRNLRSPSGSEEEEEEEDDENAGFDTKTRNRFADSYDVEQDMESEDASYEDDDIDDYRGTTSMNRNIFNQHSNSVRFASTSGGQMRQSMGNDSIDFQASLARSQSKRVPASDFAGIAKTLSQSQGIPAVDEEDDLILKTEAIITRLYEQAVGKADNEEKLQRALALIPSELTALWQEYSERSGVYNEQEYASIIGPGPAASEFAKANYLAHLAMQIHHSKPVEKGFSTVVKPLPKIMLDWLEEFHDPFPQQLEEVQATRPSPASHHLFWITILNNVVRGRLVAVINCLKSAGWRYSWSDADDINAQGGADGFTGVALTNVEKVVEDATNVLSLCPALNGDWNIYGNDWKLFRLRISQATENLKQFAEGGSRHESNRFGKSSMRSSLGGDYSKLAKRAASRVPWNIYQNLLTLYSLVMGDSIPIIENSQDWCEATIGLLVWHDEEKEDRRLAPGRSINSLRASAINYESENDLRKLRRAFEVVAASNTDFHVNSNDMVEVGLACLFQGDTESLICILRAWSGPVSSALAEVASLAGWLPRTEPQGLLANGELDQEDLDLINLGAPTIQDGIKDLTLITYARSLQELPELTAVIGHAEITKEGWELAIAVLGRLDSEKRSEEMVGEIMRTVKLDSAGIVDKLWRLLNDLDMNSQAEAIAMSYADSLARDNISPGEALWYYALAHNSAKVKDVLDTLIQLCLVYSTAYPPEAELDDHLQRLISSPKNALNEMSSMDLEAAELIHTSLSGYATLRRFYTLRDQEVMTSPGSKPAMGAITRRSEAANALLALIISSDDNIRGGIYDEDRGAVIPVHYILALLGEAMPFVNQPDSLLSTSQIDILLRTIEDIQGIGPRIYAVCNAFLETVIKNASGLKGSNPMDLLSQSSSGTSGSFSMVGSSMMASQFHKSVTASGILMNKGGIKRGWDWRKGINAGMTDVDILRVLRLGLAKDLARAWLRESDEMM</sequence>
<reference evidence="11 12" key="3">
    <citation type="journal article" date="2017" name="Mol. Plant Pathol.">
        <title>A gapless genome sequence of the fungus Botrytis cinerea.</title>
        <authorList>
            <person name="Van Kan J.A."/>
            <person name="Stassen J.H."/>
            <person name="Mosbach A."/>
            <person name="Van Der Lee T.A."/>
            <person name="Faino L."/>
            <person name="Farmer A.D."/>
            <person name="Papasotiriou D.G."/>
            <person name="Zhou S."/>
            <person name="Seidl M.F."/>
            <person name="Cottam E."/>
            <person name="Edel D."/>
            <person name="Hahn M."/>
            <person name="Schwartz D.C."/>
            <person name="Dietrich R.A."/>
            <person name="Widdison S."/>
            <person name="Scalliet G."/>
        </authorList>
    </citation>
    <scope>NUCLEOTIDE SEQUENCE [LARGE SCALE GENOMIC DNA]</scope>
    <source>
        <strain evidence="11 12">B05.10</strain>
    </source>
</reference>
<evidence type="ECO:0000313" key="12">
    <source>
        <dbReference type="Proteomes" id="UP000001798"/>
    </source>
</evidence>
<dbReference type="InterPro" id="IPR011502">
    <property type="entry name" value="Nucleoporin_Nup85"/>
</dbReference>
<dbReference type="GO" id="GO:0006406">
    <property type="term" value="P:mRNA export from nucleus"/>
    <property type="evidence" value="ECO:0007669"/>
    <property type="project" value="TreeGrafter"/>
</dbReference>
<name>A0A384K3B9_BOTFB</name>
<dbReference type="Proteomes" id="UP000001798">
    <property type="component" value="Chromosome 14"/>
</dbReference>
<protein>
    <recommendedName>
        <fullName evidence="9">Nuclear pore complex protein Nup85</fullName>
    </recommendedName>
</protein>
<gene>
    <name evidence="11" type="ORF">BCIN_14g03050</name>
</gene>
<evidence type="ECO:0000256" key="8">
    <source>
        <dbReference type="ARBA" id="ARBA00023242"/>
    </source>
</evidence>
<dbReference type="GO" id="GO:0017056">
    <property type="term" value="F:structural constituent of nuclear pore"/>
    <property type="evidence" value="ECO:0007669"/>
    <property type="project" value="TreeGrafter"/>
</dbReference>
<reference evidence="11 12" key="2">
    <citation type="journal article" date="2012" name="Eukaryot. Cell">
        <title>Genome update of Botrytis cinerea strains B05.10 and T4.</title>
        <authorList>
            <person name="Staats M."/>
            <person name="van Kan J.A."/>
        </authorList>
    </citation>
    <scope>NUCLEOTIDE SEQUENCE [LARGE SCALE GENOMIC DNA]</scope>
    <source>
        <strain evidence="11 12">B05.10</strain>
    </source>
</reference>
<evidence type="ECO:0000256" key="4">
    <source>
        <dbReference type="ARBA" id="ARBA00022816"/>
    </source>
</evidence>
<dbReference type="Pfam" id="PF07575">
    <property type="entry name" value="Nucleopor_Nup85"/>
    <property type="match status" value="1"/>
</dbReference>
<comment type="similarity">
    <text evidence="2 9">Belongs to the nucleoporin Nup85 family.</text>
</comment>
<reference evidence="11 12" key="1">
    <citation type="journal article" date="2011" name="PLoS Genet.">
        <title>Genomic analysis of the necrotrophic fungal pathogens Sclerotinia sclerotiorum and Botrytis cinerea.</title>
        <authorList>
            <person name="Amselem J."/>
            <person name="Cuomo C.A."/>
            <person name="van Kan J.A."/>
            <person name="Viaud M."/>
            <person name="Benito E.P."/>
            <person name="Couloux A."/>
            <person name="Coutinho P.M."/>
            <person name="de Vries R.P."/>
            <person name="Dyer P.S."/>
            <person name="Fillinger S."/>
            <person name="Fournier E."/>
            <person name="Gout L."/>
            <person name="Hahn M."/>
            <person name="Kohn L."/>
            <person name="Lapalu N."/>
            <person name="Plummer K.M."/>
            <person name="Pradier J.M."/>
            <person name="Quevillon E."/>
            <person name="Sharon A."/>
            <person name="Simon A."/>
            <person name="ten Have A."/>
            <person name="Tudzynski B."/>
            <person name="Tudzynski P."/>
            <person name="Wincker P."/>
            <person name="Andrew M."/>
            <person name="Anthouard V."/>
            <person name="Beever R.E."/>
            <person name="Beffa R."/>
            <person name="Benoit I."/>
            <person name="Bouzid O."/>
            <person name="Brault B."/>
            <person name="Chen Z."/>
            <person name="Choquer M."/>
            <person name="Collemare J."/>
            <person name="Cotton P."/>
            <person name="Danchin E.G."/>
            <person name="Da Silva C."/>
            <person name="Gautier A."/>
            <person name="Giraud C."/>
            <person name="Giraud T."/>
            <person name="Gonzalez C."/>
            <person name="Grossetete S."/>
            <person name="Guldener U."/>
            <person name="Henrissat B."/>
            <person name="Howlett B.J."/>
            <person name="Kodira C."/>
            <person name="Kretschmer M."/>
            <person name="Lappartient A."/>
            <person name="Leroch M."/>
            <person name="Levis C."/>
            <person name="Mauceli E."/>
            <person name="Neuveglise C."/>
            <person name="Oeser B."/>
            <person name="Pearson M."/>
            <person name="Poulain J."/>
            <person name="Poussereau N."/>
            <person name="Quesneville H."/>
            <person name="Rascle C."/>
            <person name="Schumacher J."/>
            <person name="Segurens B."/>
            <person name="Sexton A."/>
            <person name="Silva E."/>
            <person name="Sirven C."/>
            <person name="Soanes D.M."/>
            <person name="Talbot N.J."/>
            <person name="Templeton M."/>
            <person name="Yandava C."/>
            <person name="Yarden O."/>
            <person name="Zeng Q."/>
            <person name="Rollins J.A."/>
            <person name="Lebrun M.H."/>
            <person name="Dickman M."/>
        </authorList>
    </citation>
    <scope>NUCLEOTIDE SEQUENCE [LARGE SCALE GENOMIC DNA]</scope>
    <source>
        <strain evidence="11 12">B05.10</strain>
    </source>
</reference>
<keyword evidence="4 9" id="KW-0509">mRNA transport</keyword>
<keyword evidence="3 9" id="KW-0813">Transport</keyword>
<dbReference type="OrthoDB" id="5422384at2759"/>
<keyword evidence="8 9" id="KW-0539">Nucleus</keyword>
<dbReference type="GO" id="GO:0031080">
    <property type="term" value="C:nuclear pore outer ring"/>
    <property type="evidence" value="ECO:0007669"/>
    <property type="project" value="TreeGrafter"/>
</dbReference>
<evidence type="ECO:0000256" key="1">
    <source>
        <dbReference type="ARBA" id="ARBA00004567"/>
    </source>
</evidence>
<dbReference type="OMA" id="YKPSPAC"/>
<evidence type="ECO:0000256" key="6">
    <source>
        <dbReference type="ARBA" id="ARBA00023010"/>
    </source>
</evidence>
<evidence type="ECO:0000313" key="11">
    <source>
        <dbReference type="EMBL" id="ATZ57134.1"/>
    </source>
</evidence>
<dbReference type="GeneID" id="5431825"/>